<evidence type="ECO:0000256" key="1">
    <source>
        <dbReference type="SAM" id="MobiDB-lite"/>
    </source>
</evidence>
<dbReference type="Proteomes" id="UP000648535">
    <property type="component" value="Unassembled WGS sequence"/>
</dbReference>
<dbReference type="Gene3D" id="3.40.50.1820">
    <property type="entry name" value="alpha/beta hydrolase"/>
    <property type="match status" value="1"/>
</dbReference>
<dbReference type="RefSeq" id="WP_175327579.1">
    <property type="nucleotide sequence ID" value="NZ_BMOI01000016.1"/>
</dbReference>
<name>A0A8H9GDP6_9MICO</name>
<evidence type="ECO:0008006" key="7">
    <source>
        <dbReference type="Google" id="ProtNLM"/>
    </source>
</evidence>
<evidence type="ECO:0000313" key="6">
    <source>
        <dbReference type="Proteomes" id="UP000746584"/>
    </source>
</evidence>
<comment type="caution">
    <text evidence="3">The sequence shown here is derived from an EMBL/GenBank/DDBJ whole genome shotgun (WGS) entry which is preliminary data.</text>
</comment>
<dbReference type="EMBL" id="JAFBCG010000001">
    <property type="protein sequence ID" value="MBM7802696.1"/>
    <property type="molecule type" value="Genomic_DNA"/>
</dbReference>
<dbReference type="EMBL" id="BMOI01000016">
    <property type="protein sequence ID" value="GGL10705.1"/>
    <property type="molecule type" value="Genomic_DNA"/>
</dbReference>
<keyword evidence="2" id="KW-0732">Signal</keyword>
<accession>A0A8H9GDP6</accession>
<dbReference type="AlphaFoldDB" id="A0A8H9GDP6"/>
<keyword evidence="6" id="KW-1185">Reference proteome</keyword>
<feature type="signal peptide" evidence="2">
    <location>
        <begin position="1"/>
        <end position="50"/>
    </location>
</feature>
<evidence type="ECO:0000313" key="3">
    <source>
        <dbReference type="EMBL" id="GGL10705.1"/>
    </source>
</evidence>
<dbReference type="InterPro" id="IPR038081">
    <property type="entry name" value="CalX-like_sf"/>
</dbReference>
<dbReference type="InterPro" id="IPR029058">
    <property type="entry name" value="AB_hydrolase_fold"/>
</dbReference>
<gene>
    <name evidence="3" type="ORF">GCM10009769_30980</name>
    <name evidence="4" type="ORF">JOE58_001947</name>
</gene>
<reference evidence="3" key="2">
    <citation type="submission" date="2020-09" db="EMBL/GenBank/DDBJ databases">
        <authorList>
            <person name="Sun Q."/>
            <person name="Ohkuma M."/>
        </authorList>
    </citation>
    <scope>NUCLEOTIDE SEQUENCE</scope>
    <source>
        <strain evidence="3">JCM 1480</strain>
    </source>
</reference>
<dbReference type="Proteomes" id="UP000746584">
    <property type="component" value="Unassembled WGS sequence"/>
</dbReference>
<protein>
    <recommendedName>
        <fullName evidence="7">Bacterial Ig-like domain-containing protein</fullName>
    </recommendedName>
</protein>
<feature type="region of interest" description="Disordered" evidence="1">
    <location>
        <begin position="143"/>
        <end position="176"/>
    </location>
</feature>
<sequence length="943" mass="95972">MDRHRRQPPRRRRGARSLGARSLGARSLGAAAVVAALALAGSLVALPAVAAPADGTPADGTGATITTGDSPVASGDGWTVTAVAGGYVVTLTLDEPLPIRAAAPTLVVDGRDIGIASTSIDQRTLTVTTTDPSVASATSVVLGSTGGVQRPSGPSVSAQATPGARPEETPAPLDADPAAAGPYSVVRADYDLGDQAETIRGFRGRKGEMRAAVWLPANAPGKRPVAVFLHGRHEACVGGTPTAAGWPCGKNQTVIPSYLGYNAAAQALASNGVAVVSISADAINALDGTYADDGGATARGQLVLDHLALLQRADAGDEPRLSPALVGKLDLQHVGLMGHSRGGDGVVRAALLNAQRKQPFGITAVMPLAPTDFGRTTLPDVDTAVVLPYCDGDVSDLQGQQFFDDSRTAYGDDVLRSSVLVMGANHNFFNSVWTPATYPKASFDDWWDQQDPVCGAKAKGTTRLSSSAQYAVGTSLVSGYFRLTLGGEQQFLPYFDGSGRVPSALGTADVRVTASLPGGTRRDLALFTAADPAVTTRGAVRAVTCASTEGVAGTPALPACVTGATTAPDYVQAWLAPSVPATPALHVVPTGTASGGAVKVAVDPAAGDLSSFSTLSVRLSPDDRATAAADVSLRVTDASGASATRRLSDVSRAGALLPGSRDAVRKTLLQQAQVPLSAFTGIDLTNVRQVAVMVPKGRSGLLLSDLSALPASSLGTPKVVDRPTVRVADRFVNEGNAKGTARVAVVLSRPAEQTATVAFDLDAWDGAVSSTVQDVVFRPGEVCHTVAVPVFGDRRASESRTTAYPLAVSTTQGGAVLGDGTGTLTLREDDGVSIGGTSVSSAPPVGRAGDACAEAQAGTGTVTANPTRPQRAHRVVFTSAGFRPGESVAVRIDGGAATRVVADTTGTATLTVAKSTQSVGAHVVTARGYGSDRAARGSFTVRR</sequence>
<feature type="chain" id="PRO_5034967015" description="Bacterial Ig-like domain-containing protein" evidence="2">
    <location>
        <begin position="51"/>
        <end position="943"/>
    </location>
</feature>
<reference evidence="3" key="1">
    <citation type="journal article" date="2014" name="Int. J. Syst. Evol. Microbiol.">
        <title>Complete genome sequence of Corynebacterium casei LMG S-19264T (=DSM 44701T), isolated from a smear-ripened cheese.</title>
        <authorList>
            <consortium name="US DOE Joint Genome Institute (JGI-PGF)"/>
            <person name="Walter F."/>
            <person name="Albersmeier A."/>
            <person name="Kalinowski J."/>
            <person name="Ruckert C."/>
        </authorList>
    </citation>
    <scope>NUCLEOTIDE SEQUENCE</scope>
    <source>
        <strain evidence="3">JCM 1480</strain>
    </source>
</reference>
<reference evidence="4 6" key="3">
    <citation type="submission" date="2021-01" db="EMBL/GenBank/DDBJ databases">
        <title>Sequencing the genomes of 1000 actinobacteria strains.</title>
        <authorList>
            <person name="Klenk H.-P."/>
        </authorList>
    </citation>
    <scope>NUCLEOTIDE SEQUENCE [LARGE SCALE GENOMIC DNA]</scope>
    <source>
        <strain evidence="4 6">DSM 20542</strain>
    </source>
</reference>
<dbReference type="SUPFAM" id="SSF141072">
    <property type="entry name" value="CalX-like"/>
    <property type="match status" value="1"/>
</dbReference>
<organism evidence="3 5">
    <name type="scientific">Curtobacterium luteum</name>
    <dbReference type="NCBI Taxonomy" id="33881"/>
    <lineage>
        <taxon>Bacteria</taxon>
        <taxon>Bacillati</taxon>
        <taxon>Actinomycetota</taxon>
        <taxon>Actinomycetes</taxon>
        <taxon>Micrococcales</taxon>
        <taxon>Microbacteriaceae</taxon>
        <taxon>Curtobacterium</taxon>
    </lineage>
</organism>
<evidence type="ECO:0000313" key="5">
    <source>
        <dbReference type="Proteomes" id="UP000648535"/>
    </source>
</evidence>
<evidence type="ECO:0000256" key="2">
    <source>
        <dbReference type="SAM" id="SignalP"/>
    </source>
</evidence>
<proteinExistence type="predicted"/>
<dbReference type="SUPFAM" id="SSF53474">
    <property type="entry name" value="alpha/beta-Hydrolases"/>
    <property type="match status" value="1"/>
</dbReference>
<feature type="region of interest" description="Disordered" evidence="1">
    <location>
        <begin position="828"/>
        <end position="849"/>
    </location>
</feature>
<dbReference type="Gene3D" id="2.60.40.2030">
    <property type="match status" value="1"/>
</dbReference>
<evidence type="ECO:0000313" key="4">
    <source>
        <dbReference type="EMBL" id="MBM7802696.1"/>
    </source>
</evidence>